<dbReference type="InterPro" id="IPR003593">
    <property type="entry name" value="AAA+_ATPase"/>
</dbReference>
<sequence>MENKLEASIVEAGFKNSFTIKNFFFKLSSGDILLIYGKSGSGKTTLLKTLAGLIDKIGGFINGKIRVNDLNIYESDPEEVLNLVTYIPQEPWYGIIGHTIRSEFCHALSIRNIECDLNVLSKYGLREYDTVTYGLSVGQIQRLLLAEALESRTPVLLLDEPLTYIDQDTRNYIIKGVEKFSGEGGIVVVVDHIPQNWARFDPKTLHIDNGIPVNQPSVLNKSLETNNLRVGKHSSIGKETVIKAENIWFKYSSSNYILKGVTIEITKNSIIGFKGSNGSGKSTLLKILAGIYKPNKGRVVRFGRTVYIPENPLLYLTHPTPREELYSGSIDENIVLEAIEIFDLKNVLDRPILKLSSGERRRVALASSYVRGYSIYLLDEPTGGLDLFSLKSFIDMVMYLYEKNCSILIAHHDPRLSDLFDQEYLLTNGVVIGNHK</sequence>
<dbReference type="PROSITE" id="PS50893">
    <property type="entry name" value="ABC_TRANSPORTER_2"/>
    <property type="match status" value="2"/>
</dbReference>
<dbReference type="GO" id="GO:0005886">
    <property type="term" value="C:plasma membrane"/>
    <property type="evidence" value="ECO:0007669"/>
    <property type="project" value="UniProtKB-SubCell"/>
</dbReference>
<protein>
    <submittedName>
        <fullName evidence="8">ATP-binding cassette domain-containing protein</fullName>
    </submittedName>
</protein>
<dbReference type="GO" id="GO:0055085">
    <property type="term" value="P:transmembrane transport"/>
    <property type="evidence" value="ECO:0007669"/>
    <property type="project" value="InterPro"/>
</dbReference>
<name>A0A7C4NND1_STAMA</name>
<dbReference type="GO" id="GO:0016887">
    <property type="term" value="F:ATP hydrolysis activity"/>
    <property type="evidence" value="ECO:0007669"/>
    <property type="project" value="InterPro"/>
</dbReference>
<dbReference type="PROSITE" id="PS00211">
    <property type="entry name" value="ABC_TRANSPORTER_1"/>
    <property type="match status" value="2"/>
</dbReference>
<dbReference type="Pfam" id="PF00005">
    <property type="entry name" value="ABC_tran"/>
    <property type="match status" value="2"/>
</dbReference>
<comment type="subcellular location">
    <subcellularLocation>
        <location evidence="1">Cell membrane</location>
    </subcellularLocation>
</comment>
<dbReference type="Gene3D" id="3.40.50.300">
    <property type="entry name" value="P-loop containing nucleotide triphosphate hydrolases"/>
    <property type="match status" value="2"/>
</dbReference>
<keyword evidence="3" id="KW-0547">Nucleotide-binding</keyword>
<comment type="function">
    <text evidence="5">Probably part of an ABC transporter complex. Responsible for energy coupling to the transport system.</text>
</comment>
<evidence type="ECO:0000313" key="8">
    <source>
        <dbReference type="EMBL" id="HGQ74427.1"/>
    </source>
</evidence>
<dbReference type="InterPro" id="IPR017871">
    <property type="entry name" value="ABC_transporter-like_CS"/>
</dbReference>
<gene>
    <name evidence="7" type="ORF">ENU09_00080</name>
    <name evidence="8" type="ORF">ENU20_05065</name>
</gene>
<dbReference type="PANTHER" id="PTHR42734">
    <property type="entry name" value="METAL TRANSPORT SYSTEM ATP-BINDING PROTEIN TM_0124-RELATED"/>
    <property type="match status" value="1"/>
</dbReference>
<dbReference type="EMBL" id="DTBP01000044">
    <property type="protein sequence ID" value="HGQ74427.1"/>
    <property type="molecule type" value="Genomic_DNA"/>
</dbReference>
<evidence type="ECO:0000256" key="2">
    <source>
        <dbReference type="ARBA" id="ARBA00022448"/>
    </source>
</evidence>
<dbReference type="PANTHER" id="PTHR42734:SF19">
    <property type="entry name" value="IRON COMPOUNDS ABC TRANSPORTER, ATP-BINDING PROTEIN"/>
    <property type="match status" value="1"/>
</dbReference>
<reference evidence="8" key="1">
    <citation type="journal article" date="2020" name="mSystems">
        <title>Genome- and Community-Level Interaction Insights into Carbon Utilization and Element Cycling Functions of Hydrothermarchaeota in Hydrothermal Sediment.</title>
        <authorList>
            <person name="Zhou Z."/>
            <person name="Liu Y."/>
            <person name="Xu W."/>
            <person name="Pan J."/>
            <person name="Luo Z.H."/>
            <person name="Li M."/>
        </authorList>
    </citation>
    <scope>NUCLEOTIDE SEQUENCE [LARGE SCALE GENOMIC DNA]</scope>
    <source>
        <strain evidence="7">SpSt-638</strain>
        <strain evidence="8">SpSt-648</strain>
    </source>
</reference>
<evidence type="ECO:0000313" key="7">
    <source>
        <dbReference type="EMBL" id="HGQ59113.1"/>
    </source>
</evidence>
<keyword evidence="4 8" id="KW-0067">ATP-binding</keyword>
<keyword evidence="2" id="KW-0813">Transport</keyword>
<feature type="domain" description="ABC transporter" evidence="6">
    <location>
        <begin position="242"/>
        <end position="436"/>
    </location>
</feature>
<organism evidence="8">
    <name type="scientific">Staphylothermus marinus</name>
    <dbReference type="NCBI Taxonomy" id="2280"/>
    <lineage>
        <taxon>Archaea</taxon>
        <taxon>Thermoproteota</taxon>
        <taxon>Thermoprotei</taxon>
        <taxon>Desulfurococcales</taxon>
        <taxon>Desulfurococcaceae</taxon>
        <taxon>Staphylothermus</taxon>
    </lineage>
</organism>
<comment type="caution">
    <text evidence="8">The sequence shown here is derived from an EMBL/GenBank/DDBJ whole genome shotgun (WGS) entry which is preliminary data.</text>
</comment>
<accession>A0A7C4NND1</accession>
<dbReference type="SUPFAM" id="SSF52540">
    <property type="entry name" value="P-loop containing nucleoside triphosphate hydrolases"/>
    <property type="match status" value="2"/>
</dbReference>
<dbReference type="InterPro" id="IPR027417">
    <property type="entry name" value="P-loop_NTPase"/>
</dbReference>
<dbReference type="GO" id="GO:0005524">
    <property type="term" value="F:ATP binding"/>
    <property type="evidence" value="ECO:0007669"/>
    <property type="project" value="UniProtKB-KW"/>
</dbReference>
<dbReference type="CDD" id="cd03225">
    <property type="entry name" value="ABC_cobalt_CbiO_domain1"/>
    <property type="match status" value="1"/>
</dbReference>
<feature type="domain" description="ABC transporter" evidence="6">
    <location>
        <begin position="5"/>
        <end position="234"/>
    </location>
</feature>
<evidence type="ECO:0000256" key="3">
    <source>
        <dbReference type="ARBA" id="ARBA00022741"/>
    </source>
</evidence>
<dbReference type="SMART" id="SM00382">
    <property type="entry name" value="AAA"/>
    <property type="match status" value="2"/>
</dbReference>
<evidence type="ECO:0000256" key="1">
    <source>
        <dbReference type="ARBA" id="ARBA00004236"/>
    </source>
</evidence>
<dbReference type="InterPro" id="IPR050153">
    <property type="entry name" value="Metal_Ion_Import_ABC"/>
</dbReference>
<evidence type="ECO:0000256" key="5">
    <source>
        <dbReference type="ARBA" id="ARBA00025157"/>
    </source>
</evidence>
<evidence type="ECO:0000256" key="4">
    <source>
        <dbReference type="ARBA" id="ARBA00022840"/>
    </source>
</evidence>
<dbReference type="EMBL" id="DTBE01000002">
    <property type="protein sequence ID" value="HGQ59113.1"/>
    <property type="molecule type" value="Genomic_DNA"/>
</dbReference>
<evidence type="ECO:0000259" key="6">
    <source>
        <dbReference type="PROSITE" id="PS50893"/>
    </source>
</evidence>
<dbReference type="InterPro" id="IPR003439">
    <property type="entry name" value="ABC_transporter-like_ATP-bd"/>
</dbReference>
<dbReference type="AlphaFoldDB" id="A0A7C4NND1"/>
<dbReference type="InterPro" id="IPR015856">
    <property type="entry name" value="ABC_transpr_CbiO/EcfA_su"/>
</dbReference>
<proteinExistence type="predicted"/>